<accession>A0AA43QW78</accession>
<feature type="region of interest" description="Disordered" evidence="1">
    <location>
        <begin position="211"/>
        <end position="266"/>
    </location>
</feature>
<comment type="caution">
    <text evidence="2">The sequence shown here is derived from an EMBL/GenBank/DDBJ whole genome shotgun (WGS) entry which is preliminary data.</text>
</comment>
<feature type="compositionally biased region" description="Pro residues" evidence="1">
    <location>
        <begin position="242"/>
        <end position="257"/>
    </location>
</feature>
<name>A0AA43QW78_9LECA</name>
<evidence type="ECO:0000313" key="2">
    <source>
        <dbReference type="EMBL" id="MDI1492834.1"/>
    </source>
</evidence>
<dbReference type="AlphaFoldDB" id="A0AA43QW78"/>
<reference evidence="2" key="1">
    <citation type="journal article" date="2023" name="Genome Biol. Evol.">
        <title>First Whole Genome Sequence and Flow Cytometry Genome Size Data for the Lichen-Forming Fungus Ramalina farinacea (Ascomycota).</title>
        <authorList>
            <person name="Llewellyn T."/>
            <person name="Mian S."/>
            <person name="Hill R."/>
            <person name="Leitch I.J."/>
            <person name="Gaya E."/>
        </authorList>
    </citation>
    <scope>NUCLEOTIDE SEQUENCE</scope>
    <source>
        <strain evidence="2">LIQ254RAFAR</strain>
    </source>
</reference>
<dbReference type="EMBL" id="JAPUFD010000021">
    <property type="protein sequence ID" value="MDI1492834.1"/>
    <property type="molecule type" value="Genomic_DNA"/>
</dbReference>
<sequence length="412" mass="43077">MLERQPAQRFPRSSVIPSLPSARLSLRHSLSRKRRRNAKQLQPTLPLTPIPEVASREVTPTPEEATATTTATATSSAYTSGVTTGFSTTATSPLTAATTSPTEPDDAAAASSPPISPLSPGAGLEVASSTQHQPPSPPTSPATWWLNLPYPTATTTPLPILNAEATPWDPRANWRSSYVLVLKAWELYLARHIGAISPGLTLSLHIPATPPPRLPSPSPPISSPPAPLLTDEDIRWTSTGSPLPPVVPPKEASPPALPSHNTPAAPEAGLEVYAPFRSHVGASQWPLPTAYLPGTSPPSPTPSEPPSPRSSPVEPLSPFPSPALPPPPTPIQYEQDDLPEVAPIPVPEHDGEAPEVVPHEQGGLHVIFAPPPQQQQGRGICCEGKVVYARFEIAVADADAAGEGGAGVCCAG</sequence>
<feature type="region of interest" description="Disordered" evidence="1">
    <location>
        <begin position="27"/>
        <end position="80"/>
    </location>
</feature>
<proteinExistence type="predicted"/>
<feature type="region of interest" description="Disordered" evidence="1">
    <location>
        <begin position="92"/>
        <end position="143"/>
    </location>
</feature>
<feature type="compositionally biased region" description="Low complexity" evidence="1">
    <location>
        <begin position="92"/>
        <end position="113"/>
    </location>
</feature>
<feature type="compositionally biased region" description="Low complexity" evidence="1">
    <location>
        <begin position="57"/>
        <end position="80"/>
    </location>
</feature>
<protein>
    <submittedName>
        <fullName evidence="2">Uncharacterized protein</fullName>
    </submittedName>
</protein>
<feature type="compositionally biased region" description="Pro residues" evidence="1">
    <location>
        <begin position="295"/>
        <end position="330"/>
    </location>
</feature>
<gene>
    <name evidence="2" type="ORF">OHK93_004617</name>
</gene>
<dbReference type="Proteomes" id="UP001161017">
    <property type="component" value="Unassembled WGS sequence"/>
</dbReference>
<keyword evidence="3" id="KW-1185">Reference proteome</keyword>
<feature type="region of interest" description="Disordered" evidence="1">
    <location>
        <begin position="287"/>
        <end position="335"/>
    </location>
</feature>
<evidence type="ECO:0000256" key="1">
    <source>
        <dbReference type="SAM" id="MobiDB-lite"/>
    </source>
</evidence>
<feature type="compositionally biased region" description="Pro residues" evidence="1">
    <location>
        <begin position="211"/>
        <end position="227"/>
    </location>
</feature>
<feature type="compositionally biased region" description="Basic residues" evidence="1">
    <location>
        <begin position="27"/>
        <end position="38"/>
    </location>
</feature>
<evidence type="ECO:0000313" key="3">
    <source>
        <dbReference type="Proteomes" id="UP001161017"/>
    </source>
</evidence>
<organism evidence="2 3">
    <name type="scientific">Ramalina farinacea</name>
    <dbReference type="NCBI Taxonomy" id="258253"/>
    <lineage>
        <taxon>Eukaryota</taxon>
        <taxon>Fungi</taxon>
        <taxon>Dikarya</taxon>
        <taxon>Ascomycota</taxon>
        <taxon>Pezizomycotina</taxon>
        <taxon>Lecanoromycetes</taxon>
        <taxon>OSLEUM clade</taxon>
        <taxon>Lecanoromycetidae</taxon>
        <taxon>Lecanorales</taxon>
        <taxon>Lecanorineae</taxon>
        <taxon>Ramalinaceae</taxon>
        <taxon>Ramalina</taxon>
    </lineage>
</organism>